<comment type="subcellular location">
    <subcellularLocation>
        <location evidence="1">Membrane</location>
    </subcellularLocation>
</comment>
<dbReference type="InterPro" id="IPR052266">
    <property type="entry name" value="Miro-EF-hand_domain"/>
</dbReference>
<dbReference type="PANTHER" id="PTHR46819:SF1">
    <property type="entry name" value="EF-HAND CALCIUM-BINDING DOMAIN-CONTAINING PROTEIN 7"/>
    <property type="match status" value="1"/>
</dbReference>
<reference evidence="8 9" key="1">
    <citation type="submission" date="2015-04" db="EMBL/GenBank/DDBJ databases">
        <title>Draft genome of the roundworm Trichinella nativa.</title>
        <authorList>
            <person name="Mitreva M."/>
        </authorList>
    </citation>
    <scope>NUCLEOTIDE SEQUENCE [LARGE SCALE GENOMIC DNA]</scope>
    <source>
        <strain evidence="8 9">ISS45</strain>
    </source>
</reference>
<dbReference type="PANTHER" id="PTHR46819">
    <property type="entry name" value="EF-HAND CALCIUM-BINDING DOMAIN-CONTAINING PROTEIN 7"/>
    <property type="match status" value="1"/>
</dbReference>
<keyword evidence="2" id="KW-0479">Metal-binding</keyword>
<feature type="domain" description="EF-hand" evidence="7">
    <location>
        <begin position="342"/>
        <end position="377"/>
    </location>
</feature>
<feature type="signal peptide" evidence="6">
    <location>
        <begin position="1"/>
        <end position="24"/>
    </location>
</feature>
<gene>
    <name evidence="8" type="ORF">D917_07916</name>
</gene>
<dbReference type="Proteomes" id="UP000243006">
    <property type="component" value="Unassembled WGS sequence"/>
</dbReference>
<evidence type="ECO:0000313" key="8">
    <source>
        <dbReference type="EMBL" id="OUC46199.1"/>
    </source>
</evidence>
<evidence type="ECO:0000256" key="1">
    <source>
        <dbReference type="ARBA" id="ARBA00004370"/>
    </source>
</evidence>
<feature type="chain" id="PRO_5011010991" evidence="6">
    <location>
        <begin position="25"/>
        <end position="464"/>
    </location>
</feature>
<dbReference type="InterPro" id="IPR002048">
    <property type="entry name" value="EF_hand_dom"/>
</dbReference>
<dbReference type="SUPFAM" id="SSF47473">
    <property type="entry name" value="EF-hand"/>
    <property type="match status" value="1"/>
</dbReference>
<dbReference type="GO" id="GO:0005509">
    <property type="term" value="F:calcium ion binding"/>
    <property type="evidence" value="ECO:0007669"/>
    <property type="project" value="InterPro"/>
</dbReference>
<evidence type="ECO:0000259" key="7">
    <source>
        <dbReference type="PROSITE" id="PS50222"/>
    </source>
</evidence>
<feature type="domain" description="EF-hand" evidence="7">
    <location>
        <begin position="93"/>
        <end position="128"/>
    </location>
</feature>
<evidence type="ECO:0000256" key="3">
    <source>
        <dbReference type="ARBA" id="ARBA00022737"/>
    </source>
</evidence>
<name>A0A1Y3ERN1_9BILA</name>
<dbReference type="InterPro" id="IPR011992">
    <property type="entry name" value="EF-hand-dom_pair"/>
</dbReference>
<dbReference type="AlphaFoldDB" id="A0A1Y3ERN1"/>
<dbReference type="GO" id="GO:0060170">
    <property type="term" value="C:ciliary membrane"/>
    <property type="evidence" value="ECO:0007669"/>
    <property type="project" value="TreeGrafter"/>
</dbReference>
<evidence type="ECO:0000256" key="5">
    <source>
        <dbReference type="ARBA" id="ARBA00023136"/>
    </source>
</evidence>
<keyword evidence="3" id="KW-0677">Repeat</keyword>
<proteinExistence type="predicted"/>
<keyword evidence="4" id="KW-0106">Calcium</keyword>
<keyword evidence="6" id="KW-0732">Signal</keyword>
<evidence type="ECO:0000256" key="4">
    <source>
        <dbReference type="ARBA" id="ARBA00022837"/>
    </source>
</evidence>
<evidence type="ECO:0000256" key="2">
    <source>
        <dbReference type="ARBA" id="ARBA00022723"/>
    </source>
</evidence>
<dbReference type="GO" id="GO:1903569">
    <property type="term" value="P:positive regulation of protein localization to ciliary membrane"/>
    <property type="evidence" value="ECO:0007669"/>
    <property type="project" value="TreeGrafter"/>
</dbReference>
<evidence type="ECO:0000313" key="9">
    <source>
        <dbReference type="Proteomes" id="UP000243006"/>
    </source>
</evidence>
<dbReference type="PROSITE" id="PS00018">
    <property type="entry name" value="EF_HAND_1"/>
    <property type="match status" value="1"/>
</dbReference>
<organism evidence="8 9">
    <name type="scientific">Trichinella nativa</name>
    <dbReference type="NCBI Taxonomy" id="6335"/>
    <lineage>
        <taxon>Eukaryota</taxon>
        <taxon>Metazoa</taxon>
        <taxon>Ecdysozoa</taxon>
        <taxon>Nematoda</taxon>
        <taxon>Enoplea</taxon>
        <taxon>Dorylaimia</taxon>
        <taxon>Trichinellida</taxon>
        <taxon>Trichinellidae</taxon>
        <taxon>Trichinella</taxon>
    </lineage>
</organism>
<protein>
    <submittedName>
        <fullName evidence="8">Putative EF hand</fullName>
    </submittedName>
</protein>
<evidence type="ECO:0000256" key="6">
    <source>
        <dbReference type="SAM" id="SignalP"/>
    </source>
</evidence>
<sequence length="464" mass="53329">MEQYTVYLMFVWLSWCWLASETEMMENSDEKEAETAFVLIKGSLSCDLKTVDELLQALQVAGCSPSIDDLPKSEECPFSFLTFCEIFKMIKPVKEDTLRDAFRCFDKSNCGTISICKLNALMIENNSQLMDFEIDALNSKVDSDDGEQSIEYNKLIICYEEAINELKQLSLANYKMLKKNETKSSPNDDGNNGDANNTMNCVERRGFFVLDHIENQTIISSHQYRITNVELQNITIEIQHLAGAFDTKPMQTVDVWIIIYDEDDRYSTDCSDYARIKFRNDLLAKHFQGKSIIHQQLPAGRYIIVPFTTQCLFKPRKTIESEKNKVSLLKVDRAGKPCLTKEMKLALMNIFDLCDLDNNGTLTREEFNLYNIRTGDETVSDEEWNVIQEHFELKNEELTLRDFLELHEMEAEDCKSDTTDMWLSLESMGCNYKLELDEIVAFGIPKQLGHPIKVVAESVPSEKA</sequence>
<comment type="caution">
    <text evidence="8">The sequence shown here is derived from an EMBL/GenBank/DDBJ whole genome shotgun (WGS) entry which is preliminary data.</text>
</comment>
<keyword evidence="5" id="KW-0472">Membrane</keyword>
<accession>A0A1Y3ERN1</accession>
<dbReference type="InterPro" id="IPR018247">
    <property type="entry name" value="EF_Hand_1_Ca_BS"/>
</dbReference>
<dbReference type="PROSITE" id="PS50222">
    <property type="entry name" value="EF_HAND_2"/>
    <property type="match status" value="2"/>
</dbReference>
<dbReference type="Gene3D" id="1.10.238.10">
    <property type="entry name" value="EF-hand"/>
    <property type="match status" value="2"/>
</dbReference>
<dbReference type="GO" id="GO:0098797">
    <property type="term" value="C:plasma membrane protein complex"/>
    <property type="evidence" value="ECO:0007669"/>
    <property type="project" value="TreeGrafter"/>
</dbReference>
<dbReference type="EMBL" id="LVZM01007491">
    <property type="protein sequence ID" value="OUC46199.1"/>
    <property type="molecule type" value="Genomic_DNA"/>
</dbReference>